<dbReference type="EMBL" id="KQ087177">
    <property type="protein sequence ID" value="KLT46485.1"/>
    <property type="molecule type" value="Genomic_DNA"/>
</dbReference>
<organism evidence="2 3">
    <name type="scientific">Cutaneotrichosporon oleaginosum</name>
    <dbReference type="NCBI Taxonomy" id="879819"/>
    <lineage>
        <taxon>Eukaryota</taxon>
        <taxon>Fungi</taxon>
        <taxon>Dikarya</taxon>
        <taxon>Basidiomycota</taxon>
        <taxon>Agaricomycotina</taxon>
        <taxon>Tremellomycetes</taxon>
        <taxon>Trichosporonales</taxon>
        <taxon>Trichosporonaceae</taxon>
        <taxon>Cutaneotrichosporon</taxon>
    </lineage>
</organism>
<sequence length="522" mass="57780">MDQDREVQLQRSSMRRKTLTSIDSAPNSQLSGTIAKPKRKRKAADVGKRSAKKRSLSVDGEEETPPRDNPGSSQAGASTAASSPTPSSPLSPLRALAGPSASTVYKSDGEEGDEDEDEEIDLGTALNRHKVEMKIVRVFGDDSDLSAPSSPEPPRWKKTVHPGVESGDTCLVKHSRCWFPAKLLQFKPGKAEGEKDFYEVETQDGCVYHPSRKAVLFLYEGDAIARAKIGHYAISPDPKSRVTPAPLADDATEYERFRALELPEQVGRLHAHLEAVAAEQYAPAQWRIDAFHAGTVKRAELNAEIAYGDFRDGEARTVSALLSEWVGRHAGSGRFASLAEDERSQFAGFVLLPETIIAICRRSFDLDSASAWLRLRDIPPREEDAEREEARMYALARDKLAELREHDHATEWERRREEVKRTQVMAQKTAGKLAEPARPEGRRAARLRHPEEAEREAQATMLERFARKKNQADSRKAKALTSASADGVANGEEPGEGAMADTAESSPPTNTKPKRVLRQRKY</sequence>
<feature type="compositionally biased region" description="Acidic residues" evidence="1">
    <location>
        <begin position="110"/>
        <end position="121"/>
    </location>
</feature>
<gene>
    <name evidence="2" type="ORF">CC85DRAFT_289775</name>
</gene>
<dbReference type="GeneID" id="28985327"/>
<dbReference type="AlphaFoldDB" id="A0A0J0XZM1"/>
<evidence type="ECO:0000256" key="1">
    <source>
        <dbReference type="SAM" id="MobiDB-lite"/>
    </source>
</evidence>
<reference evidence="2 3" key="1">
    <citation type="submission" date="2015-03" db="EMBL/GenBank/DDBJ databases">
        <title>Genomics and transcriptomics of the oil-accumulating basidiomycete yeast T. oleaginosus allow insights into substrate utilization and the diverse evolutionary trajectories of mating systems in fungi.</title>
        <authorList>
            <consortium name="DOE Joint Genome Institute"/>
            <person name="Kourist R."/>
            <person name="Kracht O."/>
            <person name="Bracharz F."/>
            <person name="Lipzen A."/>
            <person name="Nolan M."/>
            <person name="Ohm R."/>
            <person name="Grigoriev I."/>
            <person name="Sun S."/>
            <person name="Heitman J."/>
            <person name="Bruck T."/>
            <person name="Nowrousian M."/>
        </authorList>
    </citation>
    <scope>NUCLEOTIDE SEQUENCE [LARGE SCALE GENOMIC DNA]</scope>
    <source>
        <strain evidence="2 3">IBC0246</strain>
    </source>
</reference>
<feature type="compositionally biased region" description="Basic residues" evidence="1">
    <location>
        <begin position="512"/>
        <end position="522"/>
    </location>
</feature>
<evidence type="ECO:0000313" key="3">
    <source>
        <dbReference type="Proteomes" id="UP000053611"/>
    </source>
</evidence>
<feature type="compositionally biased region" description="Basic and acidic residues" evidence="1">
    <location>
        <begin position="435"/>
        <end position="457"/>
    </location>
</feature>
<proteinExistence type="predicted"/>
<dbReference type="Proteomes" id="UP000053611">
    <property type="component" value="Unassembled WGS sequence"/>
</dbReference>
<dbReference type="OrthoDB" id="2565363at2759"/>
<accession>A0A0J0XZM1</accession>
<protein>
    <recommendedName>
        <fullName evidence="4">PWWP domain-containing protein</fullName>
    </recommendedName>
</protein>
<keyword evidence="3" id="KW-1185">Reference proteome</keyword>
<dbReference type="RefSeq" id="XP_018282976.1">
    <property type="nucleotide sequence ID" value="XM_018424724.1"/>
</dbReference>
<feature type="region of interest" description="Disordered" evidence="1">
    <location>
        <begin position="1"/>
        <end position="125"/>
    </location>
</feature>
<feature type="compositionally biased region" description="Polar residues" evidence="1">
    <location>
        <begin position="19"/>
        <end position="32"/>
    </location>
</feature>
<name>A0A0J0XZM1_9TREE</name>
<feature type="compositionally biased region" description="Low complexity" evidence="1">
    <location>
        <begin position="70"/>
        <end position="102"/>
    </location>
</feature>
<evidence type="ECO:0000313" key="2">
    <source>
        <dbReference type="EMBL" id="KLT46485.1"/>
    </source>
</evidence>
<feature type="region of interest" description="Disordered" evidence="1">
    <location>
        <begin position="141"/>
        <end position="161"/>
    </location>
</feature>
<dbReference type="STRING" id="879819.A0A0J0XZM1"/>
<feature type="compositionally biased region" description="Basic and acidic residues" evidence="1">
    <location>
        <begin position="411"/>
        <end position="421"/>
    </location>
</feature>
<evidence type="ECO:0008006" key="4">
    <source>
        <dbReference type="Google" id="ProtNLM"/>
    </source>
</evidence>
<feature type="region of interest" description="Disordered" evidence="1">
    <location>
        <begin position="411"/>
        <end position="522"/>
    </location>
</feature>